<reference evidence="2 3" key="1">
    <citation type="submission" date="2022-12" db="EMBL/GenBank/DDBJ databases">
        <title>Chromosome-level genome assembly of true bugs.</title>
        <authorList>
            <person name="Ma L."/>
            <person name="Li H."/>
        </authorList>
    </citation>
    <scope>NUCLEOTIDE SEQUENCE [LARGE SCALE GENOMIC DNA]</scope>
    <source>
        <strain evidence="2">Lab_2022b</strain>
    </source>
</reference>
<evidence type="ECO:0000313" key="3">
    <source>
        <dbReference type="Proteomes" id="UP001461498"/>
    </source>
</evidence>
<dbReference type="EMBL" id="JAPXFL010000010">
    <property type="protein sequence ID" value="KAK9500590.1"/>
    <property type="molecule type" value="Genomic_DNA"/>
</dbReference>
<protein>
    <submittedName>
        <fullName evidence="2">Uncharacterized protein</fullName>
    </submittedName>
</protein>
<organism evidence="2 3">
    <name type="scientific">Rhynocoris fuscipes</name>
    <dbReference type="NCBI Taxonomy" id="488301"/>
    <lineage>
        <taxon>Eukaryota</taxon>
        <taxon>Metazoa</taxon>
        <taxon>Ecdysozoa</taxon>
        <taxon>Arthropoda</taxon>
        <taxon>Hexapoda</taxon>
        <taxon>Insecta</taxon>
        <taxon>Pterygota</taxon>
        <taxon>Neoptera</taxon>
        <taxon>Paraneoptera</taxon>
        <taxon>Hemiptera</taxon>
        <taxon>Heteroptera</taxon>
        <taxon>Panheteroptera</taxon>
        <taxon>Cimicomorpha</taxon>
        <taxon>Reduviidae</taxon>
        <taxon>Harpactorinae</taxon>
        <taxon>Harpactorini</taxon>
        <taxon>Rhynocoris</taxon>
    </lineage>
</organism>
<keyword evidence="1" id="KW-1133">Transmembrane helix</keyword>
<dbReference type="AlphaFoldDB" id="A0AAW1CSX0"/>
<keyword evidence="3" id="KW-1185">Reference proteome</keyword>
<evidence type="ECO:0000256" key="1">
    <source>
        <dbReference type="SAM" id="Phobius"/>
    </source>
</evidence>
<evidence type="ECO:0000313" key="2">
    <source>
        <dbReference type="EMBL" id="KAK9500590.1"/>
    </source>
</evidence>
<name>A0AAW1CSX0_9HEMI</name>
<comment type="caution">
    <text evidence="2">The sequence shown here is derived from an EMBL/GenBank/DDBJ whole genome shotgun (WGS) entry which is preliminary data.</text>
</comment>
<feature type="transmembrane region" description="Helical" evidence="1">
    <location>
        <begin position="28"/>
        <end position="44"/>
    </location>
</feature>
<keyword evidence="1" id="KW-0812">Transmembrane</keyword>
<keyword evidence="1" id="KW-0472">Membrane</keyword>
<accession>A0AAW1CSX0</accession>
<proteinExistence type="predicted"/>
<sequence>MRAFQRYQTTESYYHLFQSYAPTKSSNLTYFLLIKIYIFFNLTYDMMTRQKFYI</sequence>
<dbReference type="Proteomes" id="UP001461498">
    <property type="component" value="Unassembled WGS sequence"/>
</dbReference>
<gene>
    <name evidence="2" type="ORF">O3M35_001829</name>
</gene>